<feature type="domain" description="SGNH hydrolase-type esterase" evidence="1">
    <location>
        <begin position="7"/>
        <end position="195"/>
    </location>
</feature>
<dbReference type="Pfam" id="PF13472">
    <property type="entry name" value="Lipase_GDSL_2"/>
    <property type="match status" value="1"/>
</dbReference>
<protein>
    <recommendedName>
        <fullName evidence="1">SGNH hydrolase-type esterase domain-containing protein</fullName>
    </recommendedName>
</protein>
<dbReference type="SUPFAM" id="SSF52266">
    <property type="entry name" value="SGNH hydrolase"/>
    <property type="match status" value="1"/>
</dbReference>
<organism evidence="2 3">
    <name type="scientific">Methyloceanibacter superfactus</name>
    <dbReference type="NCBI Taxonomy" id="1774969"/>
    <lineage>
        <taxon>Bacteria</taxon>
        <taxon>Pseudomonadati</taxon>
        <taxon>Pseudomonadota</taxon>
        <taxon>Alphaproteobacteria</taxon>
        <taxon>Hyphomicrobiales</taxon>
        <taxon>Hyphomicrobiaceae</taxon>
        <taxon>Methyloceanibacter</taxon>
    </lineage>
</organism>
<dbReference type="AlphaFoldDB" id="A0A1E3W794"/>
<evidence type="ECO:0000259" key="1">
    <source>
        <dbReference type="Pfam" id="PF13472"/>
    </source>
</evidence>
<sequence length="209" mass="21978">MAKSILCYGDSITWGYNPKDGSRLPPEDRWPRVLEDALEGQARVVEEGLNARTVATDEPSRPNRNGLAMLPPLLEAHAPLDLVIIMLGTNDSAPCYRLTAGKIAMDCAALIRTVNGSLAGPGAGASRIILVAPPPLGALSAEMTLFYAGGEATSRGLADAYRTIAQAFGVAFFEAGQVCQVSAVDGVHLDPQGQRQLGLALKDVAEPLL</sequence>
<dbReference type="InterPro" id="IPR051532">
    <property type="entry name" value="Ester_Hydrolysis_Enzymes"/>
</dbReference>
<reference evidence="2 3" key="1">
    <citation type="journal article" date="2016" name="Environ. Microbiol.">
        <title>New Methyloceanibacter diversity from North Sea sediments includes methanotroph containing solely the soluble methane monooxygenase.</title>
        <authorList>
            <person name="Vekeman B."/>
            <person name="Kerckhof F.M."/>
            <person name="Cremers G."/>
            <person name="de Vos P."/>
            <person name="Vandamme P."/>
            <person name="Boon N."/>
            <person name="Op den Camp H.J."/>
            <person name="Heylen K."/>
        </authorList>
    </citation>
    <scope>NUCLEOTIDE SEQUENCE [LARGE SCALE GENOMIC DNA]</scope>
    <source>
        <strain evidence="2 3">R-67175</strain>
    </source>
</reference>
<gene>
    <name evidence="2" type="ORF">AUC69_06345</name>
</gene>
<comment type="caution">
    <text evidence="2">The sequence shown here is derived from an EMBL/GenBank/DDBJ whole genome shotgun (WGS) entry which is preliminary data.</text>
</comment>
<dbReference type="STRING" id="1774969.AUC69_06345"/>
<proteinExistence type="predicted"/>
<evidence type="ECO:0000313" key="3">
    <source>
        <dbReference type="Proteomes" id="UP000094472"/>
    </source>
</evidence>
<dbReference type="Proteomes" id="UP000094472">
    <property type="component" value="Unassembled WGS sequence"/>
</dbReference>
<dbReference type="RefSeq" id="WP_069440757.1">
    <property type="nucleotide sequence ID" value="NZ_LPWF01000005.1"/>
</dbReference>
<dbReference type="CDD" id="cd01839">
    <property type="entry name" value="SGNH_arylesterase_like"/>
    <property type="match status" value="1"/>
</dbReference>
<dbReference type="Gene3D" id="3.40.50.1110">
    <property type="entry name" value="SGNH hydrolase"/>
    <property type="match status" value="1"/>
</dbReference>
<dbReference type="OrthoDB" id="164654at2"/>
<dbReference type="PANTHER" id="PTHR30383:SF29">
    <property type="entry name" value="SGNH HYDROLASE-TYPE ESTERASE DOMAIN-CONTAINING PROTEIN"/>
    <property type="match status" value="1"/>
</dbReference>
<name>A0A1E3W794_9HYPH</name>
<evidence type="ECO:0000313" key="2">
    <source>
        <dbReference type="EMBL" id="ODS01600.1"/>
    </source>
</evidence>
<accession>A0A1E3W794</accession>
<dbReference type="EMBL" id="LPWF01000005">
    <property type="protein sequence ID" value="ODS01600.1"/>
    <property type="molecule type" value="Genomic_DNA"/>
</dbReference>
<dbReference type="InterPro" id="IPR013830">
    <property type="entry name" value="SGNH_hydro"/>
</dbReference>
<dbReference type="InterPro" id="IPR036514">
    <property type="entry name" value="SGNH_hydro_sf"/>
</dbReference>
<keyword evidence="3" id="KW-1185">Reference proteome</keyword>
<dbReference type="PANTHER" id="PTHR30383">
    <property type="entry name" value="THIOESTERASE 1/PROTEASE 1/LYSOPHOSPHOLIPASE L1"/>
    <property type="match status" value="1"/>
</dbReference>
<dbReference type="GO" id="GO:0016788">
    <property type="term" value="F:hydrolase activity, acting on ester bonds"/>
    <property type="evidence" value="ECO:0007669"/>
    <property type="project" value="UniProtKB-ARBA"/>
</dbReference>